<feature type="transmembrane region" description="Helical" evidence="2">
    <location>
        <begin position="143"/>
        <end position="169"/>
    </location>
</feature>
<dbReference type="RefSeq" id="WP_141924013.1">
    <property type="nucleotide sequence ID" value="NZ_VFQC01000001.1"/>
</dbReference>
<feature type="region of interest" description="Disordered" evidence="1">
    <location>
        <begin position="1"/>
        <end position="126"/>
    </location>
</feature>
<organism evidence="3 4">
    <name type="scientific">Haloactinospora alba</name>
    <dbReference type="NCBI Taxonomy" id="405555"/>
    <lineage>
        <taxon>Bacteria</taxon>
        <taxon>Bacillati</taxon>
        <taxon>Actinomycetota</taxon>
        <taxon>Actinomycetes</taxon>
        <taxon>Streptosporangiales</taxon>
        <taxon>Nocardiopsidaceae</taxon>
        <taxon>Haloactinospora</taxon>
    </lineage>
</organism>
<feature type="compositionally biased region" description="Basic and acidic residues" evidence="1">
    <location>
        <begin position="103"/>
        <end position="113"/>
    </location>
</feature>
<comment type="caution">
    <text evidence="3">The sequence shown here is derived from an EMBL/GenBank/DDBJ whole genome shotgun (WGS) entry which is preliminary data.</text>
</comment>
<reference evidence="3 4" key="1">
    <citation type="submission" date="2019-06" db="EMBL/GenBank/DDBJ databases">
        <title>Sequencing the genomes of 1000 actinobacteria strains.</title>
        <authorList>
            <person name="Klenk H.-P."/>
        </authorList>
    </citation>
    <scope>NUCLEOTIDE SEQUENCE [LARGE SCALE GENOMIC DNA]</scope>
    <source>
        <strain evidence="3 4">DSM 45015</strain>
    </source>
</reference>
<evidence type="ECO:0000313" key="4">
    <source>
        <dbReference type="Proteomes" id="UP000317422"/>
    </source>
</evidence>
<dbReference type="Proteomes" id="UP000317422">
    <property type="component" value="Unassembled WGS sequence"/>
</dbReference>
<proteinExistence type="predicted"/>
<sequence length="173" mass="19431">MTLPETTRAPAPANERVRAVLKARHGQRFSRVPTQQRHHPRRPSEPDPYSGNPRVAYRRRNGEAPAWMRHHTARNTPAPSPHVPAPPPLSRSAASAPACAPQRENRPATEARPRSRGRRHARRVPSHYRRFKRRLLRDTGGQAWVYFAAVEALPYTCVVTLIVLLAHALGVPG</sequence>
<gene>
    <name evidence="3" type="ORF">FHX37_2504</name>
</gene>
<feature type="compositionally biased region" description="Basic residues" evidence="1">
    <location>
        <begin position="114"/>
        <end position="126"/>
    </location>
</feature>
<evidence type="ECO:0000256" key="2">
    <source>
        <dbReference type="SAM" id="Phobius"/>
    </source>
</evidence>
<evidence type="ECO:0000256" key="1">
    <source>
        <dbReference type="SAM" id="MobiDB-lite"/>
    </source>
</evidence>
<name>A0A543NL47_9ACTN</name>
<keyword evidence="2" id="KW-0472">Membrane</keyword>
<feature type="compositionally biased region" description="Low complexity" evidence="1">
    <location>
        <begin position="90"/>
        <end position="101"/>
    </location>
</feature>
<dbReference type="OrthoDB" id="3431337at2"/>
<feature type="compositionally biased region" description="Basic residues" evidence="1">
    <location>
        <begin position="19"/>
        <end position="28"/>
    </location>
</feature>
<accession>A0A543NL47</accession>
<keyword evidence="4" id="KW-1185">Reference proteome</keyword>
<keyword evidence="2" id="KW-0812">Transmembrane</keyword>
<evidence type="ECO:0000313" key="3">
    <source>
        <dbReference type="EMBL" id="TQN32534.1"/>
    </source>
</evidence>
<dbReference type="EMBL" id="VFQC01000001">
    <property type="protein sequence ID" value="TQN32534.1"/>
    <property type="molecule type" value="Genomic_DNA"/>
</dbReference>
<keyword evidence="2" id="KW-1133">Transmembrane helix</keyword>
<feature type="compositionally biased region" description="Pro residues" evidence="1">
    <location>
        <begin position="78"/>
        <end position="89"/>
    </location>
</feature>
<protein>
    <submittedName>
        <fullName evidence="3">Uncharacterized protein</fullName>
    </submittedName>
</protein>
<dbReference type="AlphaFoldDB" id="A0A543NL47"/>